<dbReference type="AlphaFoldDB" id="A0A443HS04"/>
<organism evidence="1 2">
    <name type="scientific">Byssochlamys spectabilis</name>
    <name type="common">Paecilomyces variotii</name>
    <dbReference type="NCBI Taxonomy" id="264951"/>
    <lineage>
        <taxon>Eukaryota</taxon>
        <taxon>Fungi</taxon>
        <taxon>Dikarya</taxon>
        <taxon>Ascomycota</taxon>
        <taxon>Pezizomycotina</taxon>
        <taxon>Eurotiomycetes</taxon>
        <taxon>Eurotiomycetidae</taxon>
        <taxon>Eurotiales</taxon>
        <taxon>Thermoascaceae</taxon>
        <taxon>Paecilomyces</taxon>
    </lineage>
</organism>
<sequence>MICYQSKSLCFFVFTLDYLRGMSTRIMGRGTQRYIYCRRAKVLSRSAGEALNGINSQQNFPTSCLHRGHLVVYRIHCSEIKINTNLHTYSIYSTTPANLLALAIVPTLPGLPDLL</sequence>
<dbReference type="RefSeq" id="XP_028484246.1">
    <property type="nucleotide sequence ID" value="XM_028630861.1"/>
</dbReference>
<gene>
    <name evidence="1" type="ORF">C8Q69DRAFT_470743</name>
</gene>
<dbReference type="EMBL" id="RCNU01000007">
    <property type="protein sequence ID" value="RWQ94601.1"/>
    <property type="molecule type" value="Genomic_DNA"/>
</dbReference>
<name>A0A443HS04_BYSSP</name>
<accession>A0A443HS04</accession>
<feature type="non-terminal residue" evidence="1">
    <location>
        <position position="115"/>
    </location>
</feature>
<reference evidence="1 2" key="1">
    <citation type="journal article" date="2018" name="Front. Microbiol.">
        <title>Genomic and genetic insights into a cosmopolitan fungus, Paecilomyces variotii (Eurotiales).</title>
        <authorList>
            <person name="Urquhart A.S."/>
            <person name="Mondo S.J."/>
            <person name="Makela M.R."/>
            <person name="Hane J.K."/>
            <person name="Wiebenga A."/>
            <person name="He G."/>
            <person name="Mihaltcheva S."/>
            <person name="Pangilinan J."/>
            <person name="Lipzen A."/>
            <person name="Barry K."/>
            <person name="de Vries R.P."/>
            <person name="Grigoriev I.V."/>
            <person name="Idnurm A."/>
        </authorList>
    </citation>
    <scope>NUCLEOTIDE SEQUENCE [LARGE SCALE GENOMIC DNA]</scope>
    <source>
        <strain evidence="1 2">CBS 101075</strain>
    </source>
</reference>
<proteinExistence type="predicted"/>
<keyword evidence="2" id="KW-1185">Reference proteome</keyword>
<protein>
    <submittedName>
        <fullName evidence="1">Uncharacterized protein</fullName>
    </submittedName>
</protein>
<comment type="caution">
    <text evidence="1">The sequence shown here is derived from an EMBL/GenBank/DDBJ whole genome shotgun (WGS) entry which is preliminary data.</text>
</comment>
<dbReference type="VEuPathDB" id="FungiDB:C8Q69DRAFT_470743"/>
<dbReference type="Proteomes" id="UP000283841">
    <property type="component" value="Unassembled WGS sequence"/>
</dbReference>
<dbReference type="GeneID" id="39600138"/>
<evidence type="ECO:0000313" key="2">
    <source>
        <dbReference type="Proteomes" id="UP000283841"/>
    </source>
</evidence>
<evidence type="ECO:0000313" key="1">
    <source>
        <dbReference type="EMBL" id="RWQ94601.1"/>
    </source>
</evidence>